<feature type="transmembrane region" description="Helical" evidence="13">
    <location>
        <begin position="177"/>
        <end position="199"/>
    </location>
</feature>
<sequence length="668" mass="74774">MPLSSLSPQPHDQSLSRRLLVWIAGLFTALVVITTGIQLSLEYSLEEESGARQIAFTLLGTRDVLANALWSFDPVQLDASADLLNDHPLITAVFIESDDADLNERRGEPEPWPDTSRRFELEGYPDIEVRSTGRLLNKRLRFSMDVEFEANGVVYPVGRVQAWSNVGLILGESSLNLIFTALSALLVCTLLVAVTALAVQRLVARRLTLMQRLIATIEPEDDVFRARLLPEWLTREGDEIAALAETLNRLQIQLADKSSRIKQHQYNLEQQIHTRTRELERTLAELQVSNAHKNEFLANMSHEIRTPMNGIIGMAELMQETDLDERQREYLTTILNSGQTLTTIINDILDLSKIEAGKLELETIEFNLTELIDETLALFIKPAAEKALQVTREIHPDTPTWVRGDPTRIRQILLNLLSNALKFTREGRIEVRVRPAKTSPGLHFEVKDSGIGIARDKQTSLFDAFFQANSAINRQFGGTGLGLAICKRLVALMDGDIGVDSEPDQGATFWFDLPLPELSPQALEHRRASQDSRRSAEQEMALPAARLLLVEDNPVNQKVAQGLLQRMGMAVTVAENGQEALDRLKDTDVDLVLMDCEMPVMDGYEATRAIRALDDPRLSRLPIIGLSAHAMTDHQQRAFQAGMDGYLTKPLRSQALHAMLARWLPTDE</sequence>
<dbReference type="InterPro" id="IPR011006">
    <property type="entry name" value="CheY-like_superfamily"/>
</dbReference>
<feature type="domain" description="Response regulatory" evidence="15">
    <location>
        <begin position="546"/>
        <end position="664"/>
    </location>
</feature>
<dbReference type="FunFam" id="3.30.565.10:FF:000010">
    <property type="entry name" value="Sensor histidine kinase RcsC"/>
    <property type="match status" value="1"/>
</dbReference>
<evidence type="ECO:0000313" key="17">
    <source>
        <dbReference type="Proteomes" id="UP000626148"/>
    </source>
</evidence>
<keyword evidence="17" id="KW-1185">Reference proteome</keyword>
<dbReference type="EC" id="2.7.13.3" evidence="2"/>
<comment type="subunit">
    <text evidence="9">At low DSF concentrations, interacts with RpfF.</text>
</comment>
<dbReference type="InterPro" id="IPR001789">
    <property type="entry name" value="Sig_transdc_resp-reg_receiver"/>
</dbReference>
<dbReference type="SUPFAM" id="SSF47384">
    <property type="entry name" value="Homodimeric domain of signal transducing histidine kinase"/>
    <property type="match status" value="1"/>
</dbReference>
<dbReference type="Pfam" id="PF00072">
    <property type="entry name" value="Response_reg"/>
    <property type="match status" value="1"/>
</dbReference>
<dbReference type="Gene3D" id="1.10.287.130">
    <property type="match status" value="1"/>
</dbReference>
<evidence type="ECO:0000256" key="12">
    <source>
        <dbReference type="SAM" id="Coils"/>
    </source>
</evidence>
<evidence type="ECO:0000313" key="16">
    <source>
        <dbReference type="EMBL" id="GGX54072.1"/>
    </source>
</evidence>
<dbReference type="Gene3D" id="3.30.565.10">
    <property type="entry name" value="Histidine kinase-like ATPase, C-terminal domain"/>
    <property type="match status" value="1"/>
</dbReference>
<dbReference type="Gene3D" id="3.40.50.2300">
    <property type="match status" value="1"/>
</dbReference>
<dbReference type="SMART" id="SM00387">
    <property type="entry name" value="HATPase_c"/>
    <property type="match status" value="1"/>
</dbReference>
<feature type="coiled-coil region" evidence="12">
    <location>
        <begin position="233"/>
        <end position="267"/>
    </location>
</feature>
<evidence type="ECO:0000256" key="7">
    <source>
        <dbReference type="ARBA" id="ARBA00022840"/>
    </source>
</evidence>
<dbReference type="InterPro" id="IPR004358">
    <property type="entry name" value="Sig_transdc_His_kin-like_C"/>
</dbReference>
<dbReference type="PANTHER" id="PTHR45339:SF1">
    <property type="entry name" value="HYBRID SIGNAL TRANSDUCTION HISTIDINE KINASE J"/>
    <property type="match status" value="1"/>
</dbReference>
<name>A0A918NAQ8_9GAMM</name>
<dbReference type="Proteomes" id="UP000626148">
    <property type="component" value="Unassembled WGS sequence"/>
</dbReference>
<dbReference type="GO" id="GO:0005524">
    <property type="term" value="F:ATP binding"/>
    <property type="evidence" value="ECO:0007669"/>
    <property type="project" value="UniProtKB-KW"/>
</dbReference>
<evidence type="ECO:0000256" key="9">
    <source>
        <dbReference type="ARBA" id="ARBA00064003"/>
    </source>
</evidence>
<feature type="modified residue" description="4-aspartylphosphate" evidence="11">
    <location>
        <position position="595"/>
    </location>
</feature>
<evidence type="ECO:0000256" key="8">
    <source>
        <dbReference type="ARBA" id="ARBA00023012"/>
    </source>
</evidence>
<organism evidence="16 17">
    <name type="scientific">Saccharospirillum salsuginis</name>
    <dbReference type="NCBI Taxonomy" id="418750"/>
    <lineage>
        <taxon>Bacteria</taxon>
        <taxon>Pseudomonadati</taxon>
        <taxon>Pseudomonadota</taxon>
        <taxon>Gammaproteobacteria</taxon>
        <taxon>Oceanospirillales</taxon>
        <taxon>Saccharospirillaceae</taxon>
        <taxon>Saccharospirillum</taxon>
    </lineage>
</organism>
<dbReference type="CDD" id="cd00082">
    <property type="entry name" value="HisKA"/>
    <property type="match status" value="1"/>
</dbReference>
<dbReference type="InterPro" id="IPR036890">
    <property type="entry name" value="HATPase_C_sf"/>
</dbReference>
<keyword evidence="4" id="KW-0808">Transferase</keyword>
<evidence type="ECO:0000259" key="14">
    <source>
        <dbReference type="PROSITE" id="PS50109"/>
    </source>
</evidence>
<evidence type="ECO:0000256" key="4">
    <source>
        <dbReference type="ARBA" id="ARBA00022679"/>
    </source>
</evidence>
<dbReference type="FunFam" id="1.10.287.130:FF:000002">
    <property type="entry name" value="Two-component osmosensing histidine kinase"/>
    <property type="match status" value="1"/>
</dbReference>
<dbReference type="Pfam" id="PF00512">
    <property type="entry name" value="HisKA"/>
    <property type="match status" value="1"/>
</dbReference>
<proteinExistence type="predicted"/>
<evidence type="ECO:0000256" key="3">
    <source>
        <dbReference type="ARBA" id="ARBA00022553"/>
    </source>
</evidence>
<comment type="catalytic activity">
    <reaction evidence="1">
        <text>ATP + protein L-histidine = ADP + protein N-phospho-L-histidine.</text>
        <dbReference type="EC" id="2.7.13.3"/>
    </reaction>
</comment>
<dbReference type="AlphaFoldDB" id="A0A918NAQ8"/>
<dbReference type="SUPFAM" id="SSF55874">
    <property type="entry name" value="ATPase domain of HSP90 chaperone/DNA topoisomerase II/histidine kinase"/>
    <property type="match status" value="1"/>
</dbReference>
<keyword evidence="13" id="KW-0472">Membrane</keyword>
<dbReference type="PRINTS" id="PR00344">
    <property type="entry name" value="BCTRLSENSOR"/>
</dbReference>
<evidence type="ECO:0000259" key="15">
    <source>
        <dbReference type="PROSITE" id="PS50110"/>
    </source>
</evidence>
<dbReference type="InterPro" id="IPR005467">
    <property type="entry name" value="His_kinase_dom"/>
</dbReference>
<dbReference type="EMBL" id="BMXR01000005">
    <property type="protein sequence ID" value="GGX54072.1"/>
    <property type="molecule type" value="Genomic_DNA"/>
</dbReference>
<evidence type="ECO:0000256" key="5">
    <source>
        <dbReference type="ARBA" id="ARBA00022741"/>
    </source>
</evidence>
<evidence type="ECO:0000256" key="10">
    <source>
        <dbReference type="ARBA" id="ARBA00068150"/>
    </source>
</evidence>
<dbReference type="Pfam" id="PF02518">
    <property type="entry name" value="HATPase_c"/>
    <property type="match status" value="1"/>
</dbReference>
<dbReference type="SUPFAM" id="SSF52172">
    <property type="entry name" value="CheY-like"/>
    <property type="match status" value="1"/>
</dbReference>
<dbReference type="InterPro" id="IPR003661">
    <property type="entry name" value="HisK_dim/P_dom"/>
</dbReference>
<dbReference type="CDD" id="cd17546">
    <property type="entry name" value="REC_hyHK_CKI1_RcsC-like"/>
    <property type="match status" value="1"/>
</dbReference>
<dbReference type="GO" id="GO:0000155">
    <property type="term" value="F:phosphorelay sensor kinase activity"/>
    <property type="evidence" value="ECO:0007669"/>
    <property type="project" value="InterPro"/>
</dbReference>
<keyword evidence="7" id="KW-0067">ATP-binding</keyword>
<evidence type="ECO:0000256" key="13">
    <source>
        <dbReference type="SAM" id="Phobius"/>
    </source>
</evidence>
<keyword evidence="13" id="KW-1133">Transmembrane helix</keyword>
<dbReference type="InterPro" id="IPR036097">
    <property type="entry name" value="HisK_dim/P_sf"/>
</dbReference>
<gene>
    <name evidence="16" type="ORF">GCM10007392_21740</name>
</gene>
<dbReference type="PROSITE" id="PS50110">
    <property type="entry name" value="RESPONSE_REGULATORY"/>
    <property type="match status" value="1"/>
</dbReference>
<dbReference type="PROSITE" id="PS50109">
    <property type="entry name" value="HIS_KIN"/>
    <property type="match status" value="1"/>
</dbReference>
<reference evidence="16" key="2">
    <citation type="submission" date="2020-09" db="EMBL/GenBank/DDBJ databases">
        <authorList>
            <person name="Sun Q."/>
            <person name="Kim S."/>
        </authorList>
    </citation>
    <scope>NUCLEOTIDE SEQUENCE</scope>
    <source>
        <strain evidence="16">KCTC 22169</strain>
    </source>
</reference>
<keyword evidence="3 11" id="KW-0597">Phosphoprotein</keyword>
<keyword evidence="6" id="KW-0418">Kinase</keyword>
<comment type="caution">
    <text evidence="16">The sequence shown here is derived from an EMBL/GenBank/DDBJ whole genome shotgun (WGS) entry which is preliminary data.</text>
</comment>
<protein>
    <recommendedName>
        <fullName evidence="10">Sensory/regulatory protein RpfC</fullName>
        <ecNumber evidence="2">2.7.13.3</ecNumber>
    </recommendedName>
</protein>
<accession>A0A918NAQ8</accession>
<feature type="domain" description="Histidine kinase" evidence="14">
    <location>
        <begin position="299"/>
        <end position="517"/>
    </location>
</feature>
<evidence type="ECO:0000256" key="2">
    <source>
        <dbReference type="ARBA" id="ARBA00012438"/>
    </source>
</evidence>
<keyword evidence="12" id="KW-0175">Coiled coil</keyword>
<feature type="transmembrane region" description="Helical" evidence="13">
    <location>
        <begin position="20"/>
        <end position="41"/>
    </location>
</feature>
<keyword evidence="5" id="KW-0547">Nucleotide-binding</keyword>
<dbReference type="InterPro" id="IPR003594">
    <property type="entry name" value="HATPase_dom"/>
</dbReference>
<dbReference type="CDD" id="cd16922">
    <property type="entry name" value="HATPase_EvgS-ArcB-TorS-like"/>
    <property type="match status" value="1"/>
</dbReference>
<reference evidence="16" key="1">
    <citation type="journal article" date="2014" name="Int. J. Syst. Evol. Microbiol.">
        <title>Complete genome sequence of Corynebacterium casei LMG S-19264T (=DSM 44701T), isolated from a smear-ripened cheese.</title>
        <authorList>
            <consortium name="US DOE Joint Genome Institute (JGI-PGF)"/>
            <person name="Walter F."/>
            <person name="Albersmeier A."/>
            <person name="Kalinowski J."/>
            <person name="Ruckert C."/>
        </authorList>
    </citation>
    <scope>NUCLEOTIDE SEQUENCE</scope>
    <source>
        <strain evidence="16">KCTC 22169</strain>
    </source>
</reference>
<dbReference type="PANTHER" id="PTHR45339">
    <property type="entry name" value="HYBRID SIGNAL TRANSDUCTION HISTIDINE KINASE J"/>
    <property type="match status" value="1"/>
</dbReference>
<evidence type="ECO:0000256" key="1">
    <source>
        <dbReference type="ARBA" id="ARBA00000085"/>
    </source>
</evidence>
<dbReference type="SMART" id="SM00388">
    <property type="entry name" value="HisKA"/>
    <property type="match status" value="1"/>
</dbReference>
<keyword evidence="8" id="KW-0902">Two-component regulatory system</keyword>
<evidence type="ECO:0000256" key="11">
    <source>
        <dbReference type="PROSITE-ProRule" id="PRU00169"/>
    </source>
</evidence>
<dbReference type="SMART" id="SM00448">
    <property type="entry name" value="REC"/>
    <property type="match status" value="1"/>
</dbReference>
<evidence type="ECO:0000256" key="6">
    <source>
        <dbReference type="ARBA" id="ARBA00022777"/>
    </source>
</evidence>
<keyword evidence="13" id="KW-0812">Transmembrane</keyword>